<feature type="non-terminal residue" evidence="1">
    <location>
        <position position="141"/>
    </location>
</feature>
<evidence type="ECO:0000313" key="2">
    <source>
        <dbReference type="Proteomes" id="UP000241858"/>
    </source>
</evidence>
<protein>
    <submittedName>
        <fullName evidence="1">Uncharacterized protein</fullName>
    </submittedName>
</protein>
<reference evidence="1 2" key="1">
    <citation type="submission" date="2018-03" db="EMBL/GenBank/DDBJ databases">
        <title>Whole genome sequencing of Histamine producing bacteria.</title>
        <authorList>
            <person name="Butler K."/>
        </authorList>
    </citation>
    <scope>NUCLEOTIDE SEQUENCE [LARGE SCALE GENOMIC DNA]</scope>
    <source>
        <strain evidence="1 2">DSM 23343</strain>
    </source>
</reference>
<dbReference type="EMBL" id="PYLY01000078">
    <property type="protein sequence ID" value="PST96225.1"/>
    <property type="molecule type" value="Genomic_DNA"/>
</dbReference>
<sequence length="141" mass="16982">MNNSHLGYAENINNDIKHHLFREPFSQEKYKSMRDKTAIIWDFQPVHSAWKALDDNLTTLKNYLINHKKDTDNDNLFYITSPTMQYTTINIDRLVNNYLASYNRFIDLSGKLVRNNSTQKFKVWDKYRTDIFYKKNKSYRV</sequence>
<dbReference type="Proteomes" id="UP000241858">
    <property type="component" value="Unassembled WGS sequence"/>
</dbReference>
<comment type="caution">
    <text evidence="1">The sequence shown here is derived from an EMBL/GenBank/DDBJ whole genome shotgun (WGS) entry which is preliminary data.</text>
</comment>
<dbReference type="AlphaFoldDB" id="A0A2T3HSG8"/>
<dbReference type="RefSeq" id="WP_146145134.1">
    <property type="nucleotide sequence ID" value="NZ_PYLY01000078.1"/>
</dbReference>
<accession>A0A2T3HSG8</accession>
<evidence type="ECO:0000313" key="1">
    <source>
        <dbReference type="EMBL" id="PST96225.1"/>
    </source>
</evidence>
<gene>
    <name evidence="1" type="ORF">C0W81_20110</name>
</gene>
<name>A0A2T3HSG8_9GAMM</name>
<organism evidence="1 2">
    <name type="scientific">Photobacterium aquimaris</name>
    <dbReference type="NCBI Taxonomy" id="512643"/>
    <lineage>
        <taxon>Bacteria</taxon>
        <taxon>Pseudomonadati</taxon>
        <taxon>Pseudomonadota</taxon>
        <taxon>Gammaproteobacteria</taxon>
        <taxon>Vibrionales</taxon>
        <taxon>Vibrionaceae</taxon>
        <taxon>Photobacterium</taxon>
    </lineage>
</organism>
<proteinExistence type="predicted"/>